<evidence type="ECO:0000256" key="2">
    <source>
        <dbReference type="ARBA" id="ARBA00022692"/>
    </source>
</evidence>
<dbReference type="GO" id="GO:0006643">
    <property type="term" value="P:membrane lipid metabolic process"/>
    <property type="evidence" value="ECO:0007669"/>
    <property type="project" value="TreeGrafter"/>
</dbReference>
<dbReference type="PANTHER" id="PTHR21624:SF1">
    <property type="entry name" value="ALKYLGLYCEROL MONOOXYGENASE"/>
    <property type="match status" value="1"/>
</dbReference>
<reference evidence="9" key="1">
    <citation type="submission" date="2023-08" db="EMBL/GenBank/DDBJ databases">
        <title>The draft genome of Tsukamurella strandjordii strain 050030.</title>
        <authorList>
            <person name="Zhao F."/>
            <person name="Feng Y."/>
            <person name="Zong Z."/>
        </authorList>
    </citation>
    <scope>NUCLEOTIDE SEQUENCE</scope>
    <source>
        <strain evidence="9">050030</strain>
    </source>
</reference>
<dbReference type="Pfam" id="PF04116">
    <property type="entry name" value="FA_hydroxylase"/>
    <property type="match status" value="1"/>
</dbReference>
<keyword evidence="3 7" id="KW-1133">Transmembrane helix</keyword>
<keyword evidence="10" id="KW-1185">Reference proteome</keyword>
<dbReference type="AlphaFoldDB" id="A0AA90S7A6"/>
<comment type="subcellular location">
    <subcellularLocation>
        <location evidence="1">Endomembrane system</location>
        <topology evidence="1">Multi-pass membrane protein</topology>
    </subcellularLocation>
</comment>
<dbReference type="RefSeq" id="WP_305110287.1">
    <property type="nucleotide sequence ID" value="NZ_JAUTIX010000001.1"/>
</dbReference>
<sequence>MINHTVIPPLTVLLVAGLHQFRPPVGIADLPLGIGIVIAVLAFDFAGYWFHRLSHRNLVLWRFHQVHHLDEDFDFTTGARVHTAEELLHQAVLVVVAVLIGAPPLYLTVFGTVAFAAAIWHHSNLAVPRKVEGLLRLVVFTPETHVAHHHDQIEDTDTNFGFLFPWWDQLFGTYNVRRRTPQWRIGLDYSRDLGMLALLFVPFHRRQLKELALRPVASSAHDSEPVR</sequence>
<feature type="transmembrane region" description="Helical" evidence="7">
    <location>
        <begin position="92"/>
        <end position="120"/>
    </location>
</feature>
<dbReference type="GO" id="GO:0008610">
    <property type="term" value="P:lipid biosynthetic process"/>
    <property type="evidence" value="ECO:0007669"/>
    <property type="project" value="InterPro"/>
</dbReference>
<evidence type="ECO:0000256" key="6">
    <source>
        <dbReference type="ARBA" id="ARBA00023136"/>
    </source>
</evidence>
<evidence type="ECO:0000256" key="3">
    <source>
        <dbReference type="ARBA" id="ARBA00022989"/>
    </source>
</evidence>
<evidence type="ECO:0000313" key="10">
    <source>
        <dbReference type="Proteomes" id="UP001178281"/>
    </source>
</evidence>
<dbReference type="PANTHER" id="PTHR21624">
    <property type="entry name" value="STEROL DESATURASE-RELATED PROTEIN"/>
    <property type="match status" value="1"/>
</dbReference>
<evidence type="ECO:0000256" key="5">
    <source>
        <dbReference type="ARBA" id="ARBA00023098"/>
    </source>
</evidence>
<comment type="caution">
    <text evidence="9">The sequence shown here is derived from an EMBL/GenBank/DDBJ whole genome shotgun (WGS) entry which is preliminary data.</text>
</comment>
<accession>A0AA90S7A6</accession>
<keyword evidence="4 9" id="KW-0560">Oxidoreductase</keyword>
<protein>
    <submittedName>
        <fullName evidence="9">Sterol desaturase family protein</fullName>
        <ecNumber evidence="9">1.-.-.-</ecNumber>
    </submittedName>
</protein>
<evidence type="ECO:0000256" key="1">
    <source>
        <dbReference type="ARBA" id="ARBA00004127"/>
    </source>
</evidence>
<dbReference type="Proteomes" id="UP001178281">
    <property type="component" value="Unassembled WGS sequence"/>
</dbReference>
<feature type="domain" description="Fatty acid hydroxylase" evidence="8">
    <location>
        <begin position="37"/>
        <end position="173"/>
    </location>
</feature>
<gene>
    <name evidence="9" type="ORF">Q7X28_03485</name>
</gene>
<dbReference type="EC" id="1.-.-.-" evidence="9"/>
<evidence type="ECO:0000259" key="8">
    <source>
        <dbReference type="Pfam" id="PF04116"/>
    </source>
</evidence>
<proteinExistence type="predicted"/>
<evidence type="ECO:0000256" key="4">
    <source>
        <dbReference type="ARBA" id="ARBA00023002"/>
    </source>
</evidence>
<keyword evidence="6 7" id="KW-0472">Membrane</keyword>
<evidence type="ECO:0000313" key="9">
    <source>
        <dbReference type="EMBL" id="MDP0396980.1"/>
    </source>
</evidence>
<dbReference type="GO" id="GO:0016020">
    <property type="term" value="C:membrane"/>
    <property type="evidence" value="ECO:0007669"/>
    <property type="project" value="GOC"/>
</dbReference>
<feature type="transmembrane region" description="Helical" evidence="7">
    <location>
        <begin position="30"/>
        <end position="50"/>
    </location>
</feature>
<name>A0AA90S7A6_9ACTN</name>
<dbReference type="InterPro" id="IPR051689">
    <property type="entry name" value="Sterol_desaturase/TMEM195"/>
</dbReference>
<dbReference type="EMBL" id="JAUTIX010000001">
    <property type="protein sequence ID" value="MDP0396980.1"/>
    <property type="molecule type" value="Genomic_DNA"/>
</dbReference>
<evidence type="ECO:0000256" key="7">
    <source>
        <dbReference type="SAM" id="Phobius"/>
    </source>
</evidence>
<dbReference type="GO" id="GO:0012505">
    <property type="term" value="C:endomembrane system"/>
    <property type="evidence" value="ECO:0007669"/>
    <property type="project" value="UniProtKB-SubCell"/>
</dbReference>
<dbReference type="InterPro" id="IPR006694">
    <property type="entry name" value="Fatty_acid_hydroxylase"/>
</dbReference>
<keyword evidence="5" id="KW-0443">Lipid metabolism</keyword>
<dbReference type="GO" id="GO:0050479">
    <property type="term" value="F:glyceryl-ether monooxygenase activity"/>
    <property type="evidence" value="ECO:0007669"/>
    <property type="project" value="TreeGrafter"/>
</dbReference>
<organism evidence="9 10">
    <name type="scientific">Tsukamurella strandjordii</name>
    <dbReference type="NCBI Taxonomy" id="147577"/>
    <lineage>
        <taxon>Bacteria</taxon>
        <taxon>Bacillati</taxon>
        <taxon>Actinomycetota</taxon>
        <taxon>Actinomycetes</taxon>
        <taxon>Mycobacteriales</taxon>
        <taxon>Tsukamurellaceae</taxon>
        <taxon>Tsukamurella</taxon>
    </lineage>
</organism>
<dbReference type="GO" id="GO:0005506">
    <property type="term" value="F:iron ion binding"/>
    <property type="evidence" value="ECO:0007669"/>
    <property type="project" value="InterPro"/>
</dbReference>
<keyword evidence="2 7" id="KW-0812">Transmembrane</keyword>